<reference evidence="4 5" key="2">
    <citation type="journal article" date="2021" name="Int. J. Syst. Evol. Microbiol.">
        <title>Isolation and Polyphasic Characterization of Desulfuromonas versatilis sp. Nov., an Electrogenic Bacteria Capable of Versatile Metabolism Isolated from a Graphene Oxide-Reducing Enrichment Culture.</title>
        <authorList>
            <person name="Xie L."/>
            <person name="Yoshida N."/>
            <person name="Ishii S."/>
            <person name="Meng L."/>
        </authorList>
    </citation>
    <scope>NUCLEOTIDE SEQUENCE [LARGE SCALE GENOMIC DNA]</scope>
    <source>
        <strain evidence="4 5">NIT-T3</strain>
    </source>
</reference>
<dbReference type="PANTHER" id="PTHR30570:SF1">
    <property type="entry name" value="PHOSPHATE-BINDING PROTEIN PSTS"/>
    <property type="match status" value="1"/>
</dbReference>
<evidence type="ECO:0000256" key="2">
    <source>
        <dbReference type="SAM" id="SignalP"/>
    </source>
</evidence>
<dbReference type="Pfam" id="PF12849">
    <property type="entry name" value="PBP_like_2"/>
    <property type="match status" value="1"/>
</dbReference>
<evidence type="ECO:0000259" key="3">
    <source>
        <dbReference type="Pfam" id="PF12849"/>
    </source>
</evidence>
<feature type="domain" description="PBP" evidence="3">
    <location>
        <begin position="21"/>
        <end position="257"/>
    </location>
</feature>
<evidence type="ECO:0000256" key="1">
    <source>
        <dbReference type="ARBA" id="ARBA00022729"/>
    </source>
</evidence>
<dbReference type="PANTHER" id="PTHR30570">
    <property type="entry name" value="PERIPLASMIC PHOSPHATE BINDING COMPONENT OF PHOSPHATE ABC TRANSPORTER"/>
    <property type="match status" value="1"/>
</dbReference>
<dbReference type="RefSeq" id="WP_221249343.1">
    <property type="nucleotide sequence ID" value="NZ_AP024355.1"/>
</dbReference>
<dbReference type="EMBL" id="AP024355">
    <property type="protein sequence ID" value="BCR05954.1"/>
    <property type="molecule type" value="Genomic_DNA"/>
</dbReference>
<evidence type="ECO:0000313" key="5">
    <source>
        <dbReference type="Proteomes" id="UP001319827"/>
    </source>
</evidence>
<dbReference type="Proteomes" id="UP001319827">
    <property type="component" value="Chromosome"/>
</dbReference>
<protein>
    <recommendedName>
        <fullName evidence="3">PBP domain-containing protein</fullName>
    </recommendedName>
</protein>
<dbReference type="SUPFAM" id="SSF53850">
    <property type="entry name" value="Periplasmic binding protein-like II"/>
    <property type="match status" value="1"/>
</dbReference>
<reference evidence="4 5" key="1">
    <citation type="journal article" date="2016" name="C (Basel)">
        <title>Selective Growth of and Electricity Production by Marine Exoelectrogenic Bacteria in Self-Aggregated Hydrogel of Microbially Reduced Graphene Oxide.</title>
        <authorList>
            <person name="Yoshida N."/>
            <person name="Goto Y."/>
            <person name="Miyata Y."/>
        </authorList>
    </citation>
    <scope>NUCLEOTIDE SEQUENCE [LARGE SCALE GENOMIC DNA]</scope>
    <source>
        <strain evidence="4 5">NIT-T3</strain>
    </source>
</reference>
<feature type="chain" id="PRO_5046885490" description="PBP domain-containing protein" evidence="2">
    <location>
        <begin position="24"/>
        <end position="283"/>
    </location>
</feature>
<name>A0ABM8HYT1_9BACT</name>
<accession>A0ABM8HYT1</accession>
<proteinExistence type="predicted"/>
<keyword evidence="5" id="KW-1185">Reference proteome</keyword>
<dbReference type="Gene3D" id="3.40.190.10">
    <property type="entry name" value="Periplasmic binding protein-like II"/>
    <property type="match status" value="2"/>
</dbReference>
<organism evidence="4 5">
    <name type="scientific">Desulfuromonas versatilis</name>
    <dbReference type="NCBI Taxonomy" id="2802975"/>
    <lineage>
        <taxon>Bacteria</taxon>
        <taxon>Pseudomonadati</taxon>
        <taxon>Thermodesulfobacteriota</taxon>
        <taxon>Desulfuromonadia</taxon>
        <taxon>Desulfuromonadales</taxon>
        <taxon>Desulfuromonadaceae</taxon>
        <taxon>Desulfuromonas</taxon>
    </lineage>
</organism>
<feature type="signal peptide" evidence="2">
    <location>
        <begin position="1"/>
        <end position="23"/>
    </location>
</feature>
<evidence type="ECO:0000313" key="4">
    <source>
        <dbReference type="EMBL" id="BCR05954.1"/>
    </source>
</evidence>
<sequence length="283" mass="30502">MRSGRPLVLAALILILSVSAAFARDSIVIAGSGDSQQLLRVLAEAFQNSHPGARVQVPDSIGSSGGIKAAASGDCDLGRVARPLREREKPLDLNYLPFARSPVVFAANLDAPCVNNLTEAQVNDIYAGRIGQWSELGACPQHKIYVANREEGDSSRAVLEQQVAGFQEVAGSAGKVIYSTPETVEVLSRYRFTLAYLPLSTIRGNTALRVFNYRGVAPEPEAVRSGDYPLVTPFGLVWQGRLEGPARQFVEFLFSSEAQQIMERQGVVPLPQPGHLPGDDKSS</sequence>
<gene>
    <name evidence="4" type="ORF">DESUT3_30230</name>
</gene>
<dbReference type="InterPro" id="IPR050811">
    <property type="entry name" value="Phosphate_ABC_transporter"/>
</dbReference>
<dbReference type="InterPro" id="IPR024370">
    <property type="entry name" value="PBP_domain"/>
</dbReference>
<keyword evidence="1 2" id="KW-0732">Signal</keyword>